<evidence type="ECO:0000256" key="1">
    <source>
        <dbReference type="ARBA" id="ARBA00010552"/>
    </source>
</evidence>
<evidence type="ECO:0000313" key="3">
    <source>
        <dbReference type="Proteomes" id="UP000198287"/>
    </source>
</evidence>
<proteinExistence type="inferred from homology"/>
<dbReference type="PROSITE" id="PS01094">
    <property type="entry name" value="UPF0076"/>
    <property type="match status" value="1"/>
</dbReference>
<sequence length="164" mass="17726">MTSTVRKIVSSAKLPKNTYPYRQVHIQRGGTEEGATLPKFIPALLFVCEVCQGVLVDKTLYIAGQIGWDCNAKVTEGVGAQTKLALENMGHVLAAVGATHKNVVKVTVLLKDINDFDEMNEVYATFFTQNYPARAAYAVADLPVGALIEIEAVAILGDIVDCKL</sequence>
<dbReference type="GO" id="GO:0005829">
    <property type="term" value="C:cytosol"/>
    <property type="evidence" value="ECO:0007669"/>
    <property type="project" value="TreeGrafter"/>
</dbReference>
<dbReference type="Gene3D" id="3.30.1330.40">
    <property type="entry name" value="RutC-like"/>
    <property type="match status" value="1"/>
</dbReference>
<dbReference type="NCBIfam" id="TIGR00004">
    <property type="entry name" value="Rid family detoxifying hydrolase"/>
    <property type="match status" value="1"/>
</dbReference>
<name>A0A226D4H7_FOLCA</name>
<dbReference type="CDD" id="cd00448">
    <property type="entry name" value="YjgF_YER057c_UK114_family"/>
    <property type="match status" value="1"/>
</dbReference>
<dbReference type="SUPFAM" id="SSF55298">
    <property type="entry name" value="YjgF-like"/>
    <property type="match status" value="1"/>
</dbReference>
<dbReference type="FunFam" id="3.30.1330.40:FF:000001">
    <property type="entry name" value="L-PSP family endoribonuclease"/>
    <property type="match status" value="1"/>
</dbReference>
<dbReference type="PANTHER" id="PTHR11803:SF39">
    <property type="entry name" value="2-IMINOBUTANOATE_2-IMINOPROPANOATE DEAMINASE"/>
    <property type="match status" value="1"/>
</dbReference>
<dbReference type="STRING" id="158441.A0A226D4H7"/>
<organism evidence="2 3">
    <name type="scientific">Folsomia candida</name>
    <name type="common">Springtail</name>
    <dbReference type="NCBI Taxonomy" id="158441"/>
    <lineage>
        <taxon>Eukaryota</taxon>
        <taxon>Metazoa</taxon>
        <taxon>Ecdysozoa</taxon>
        <taxon>Arthropoda</taxon>
        <taxon>Hexapoda</taxon>
        <taxon>Collembola</taxon>
        <taxon>Entomobryomorpha</taxon>
        <taxon>Isotomoidea</taxon>
        <taxon>Isotomidae</taxon>
        <taxon>Proisotominae</taxon>
        <taxon>Folsomia</taxon>
    </lineage>
</organism>
<dbReference type="Pfam" id="PF01042">
    <property type="entry name" value="Ribonuc_L-PSP"/>
    <property type="match status" value="1"/>
</dbReference>
<dbReference type="InterPro" id="IPR019897">
    <property type="entry name" value="RidA_CS"/>
</dbReference>
<dbReference type="OrthoDB" id="309640at2759"/>
<dbReference type="InterPro" id="IPR035959">
    <property type="entry name" value="RutC-like_sf"/>
</dbReference>
<gene>
    <name evidence="2" type="ORF">Fcan01_25550</name>
</gene>
<dbReference type="GO" id="GO:0019239">
    <property type="term" value="F:deaminase activity"/>
    <property type="evidence" value="ECO:0007669"/>
    <property type="project" value="TreeGrafter"/>
</dbReference>
<comment type="similarity">
    <text evidence="1">Belongs to the RutC family.</text>
</comment>
<dbReference type="InterPro" id="IPR006175">
    <property type="entry name" value="YjgF/YER057c/UK114"/>
</dbReference>
<dbReference type="PANTHER" id="PTHR11803">
    <property type="entry name" value="2-IMINOBUTANOATE/2-IMINOPROPANOATE DEAMINASE RIDA"/>
    <property type="match status" value="1"/>
</dbReference>
<dbReference type="InterPro" id="IPR006056">
    <property type="entry name" value="RidA"/>
</dbReference>
<comment type="caution">
    <text evidence="2">The sequence shown here is derived from an EMBL/GenBank/DDBJ whole genome shotgun (WGS) entry which is preliminary data.</text>
</comment>
<keyword evidence="3" id="KW-1185">Reference proteome</keyword>
<dbReference type="OMA" id="VKLNIFM"/>
<reference evidence="2 3" key="1">
    <citation type="submission" date="2015-12" db="EMBL/GenBank/DDBJ databases">
        <title>The genome of Folsomia candida.</title>
        <authorList>
            <person name="Faddeeva A."/>
            <person name="Derks M.F."/>
            <person name="Anvar Y."/>
            <person name="Smit S."/>
            <person name="Van Straalen N."/>
            <person name="Roelofs D."/>
        </authorList>
    </citation>
    <scope>NUCLEOTIDE SEQUENCE [LARGE SCALE GENOMIC DNA]</scope>
    <source>
        <strain evidence="2 3">VU population</strain>
        <tissue evidence="2">Whole body</tissue>
    </source>
</reference>
<protein>
    <submittedName>
        <fullName evidence="2">Uncharacterized protein</fullName>
    </submittedName>
</protein>
<accession>A0A226D4H7</accession>
<evidence type="ECO:0000313" key="2">
    <source>
        <dbReference type="EMBL" id="OXA39647.1"/>
    </source>
</evidence>
<dbReference type="EMBL" id="LNIX01000037">
    <property type="protein sequence ID" value="OXA39647.1"/>
    <property type="molecule type" value="Genomic_DNA"/>
</dbReference>
<dbReference type="AlphaFoldDB" id="A0A226D4H7"/>
<dbReference type="GO" id="GO:0005739">
    <property type="term" value="C:mitochondrion"/>
    <property type="evidence" value="ECO:0007669"/>
    <property type="project" value="TreeGrafter"/>
</dbReference>
<dbReference type="Proteomes" id="UP000198287">
    <property type="component" value="Unassembled WGS sequence"/>
</dbReference>